<dbReference type="InterPro" id="IPR036942">
    <property type="entry name" value="Beta-barrel_TonB_sf"/>
</dbReference>
<feature type="chain" id="PRO_5046282939" evidence="12">
    <location>
        <begin position="25"/>
        <end position="1001"/>
    </location>
</feature>
<dbReference type="Gene3D" id="2.60.40.1120">
    <property type="entry name" value="Carboxypeptidase-like, regulatory domain"/>
    <property type="match status" value="1"/>
</dbReference>
<evidence type="ECO:0000256" key="8">
    <source>
        <dbReference type="ARBA" id="ARBA00023170"/>
    </source>
</evidence>
<evidence type="ECO:0000259" key="13">
    <source>
        <dbReference type="Pfam" id="PF00593"/>
    </source>
</evidence>
<keyword evidence="7 10" id="KW-0472">Membrane</keyword>
<evidence type="ECO:0000313" key="16">
    <source>
        <dbReference type="Proteomes" id="UP001597469"/>
    </source>
</evidence>
<name>A0ABW5MAH2_9BACT</name>
<gene>
    <name evidence="15" type="ORF">ACFSUS_22360</name>
</gene>
<feature type="signal peptide" evidence="12">
    <location>
        <begin position="1"/>
        <end position="24"/>
    </location>
</feature>
<dbReference type="Pfam" id="PF13715">
    <property type="entry name" value="CarbopepD_reg_2"/>
    <property type="match status" value="1"/>
</dbReference>
<dbReference type="RefSeq" id="WP_381526024.1">
    <property type="nucleotide sequence ID" value="NZ_JBHULN010000017.1"/>
</dbReference>
<evidence type="ECO:0000256" key="6">
    <source>
        <dbReference type="ARBA" id="ARBA00023077"/>
    </source>
</evidence>
<protein>
    <submittedName>
        <fullName evidence="15">TonB-dependent receptor domain-containing protein</fullName>
    </submittedName>
</protein>
<dbReference type="PANTHER" id="PTHR30069:SF29">
    <property type="entry name" value="HEMOGLOBIN AND HEMOGLOBIN-HAPTOGLOBIN-BINDING PROTEIN 1-RELATED"/>
    <property type="match status" value="1"/>
</dbReference>
<feature type="domain" description="TonB-dependent receptor-like beta-barrel" evidence="13">
    <location>
        <begin position="621"/>
        <end position="971"/>
    </location>
</feature>
<dbReference type="SUPFAM" id="SSF56935">
    <property type="entry name" value="Porins"/>
    <property type="match status" value="1"/>
</dbReference>
<dbReference type="Pfam" id="PF07715">
    <property type="entry name" value="Plug"/>
    <property type="match status" value="1"/>
</dbReference>
<evidence type="ECO:0000256" key="4">
    <source>
        <dbReference type="ARBA" id="ARBA00022692"/>
    </source>
</evidence>
<keyword evidence="5 12" id="KW-0732">Signal</keyword>
<keyword evidence="16" id="KW-1185">Reference proteome</keyword>
<comment type="subcellular location">
    <subcellularLocation>
        <location evidence="1 10">Cell outer membrane</location>
        <topology evidence="1 10">Multi-pass membrane protein</topology>
    </subcellularLocation>
</comment>
<evidence type="ECO:0000256" key="2">
    <source>
        <dbReference type="ARBA" id="ARBA00022448"/>
    </source>
</evidence>
<dbReference type="EMBL" id="JBHULN010000017">
    <property type="protein sequence ID" value="MFD2573401.1"/>
    <property type="molecule type" value="Genomic_DNA"/>
</dbReference>
<dbReference type="InterPro" id="IPR037066">
    <property type="entry name" value="Plug_dom_sf"/>
</dbReference>
<dbReference type="Pfam" id="PF00593">
    <property type="entry name" value="TonB_dep_Rec_b-barrel"/>
    <property type="match status" value="1"/>
</dbReference>
<dbReference type="InterPro" id="IPR012910">
    <property type="entry name" value="Plug_dom"/>
</dbReference>
<keyword evidence="2 10" id="KW-0813">Transport</keyword>
<evidence type="ECO:0000256" key="11">
    <source>
        <dbReference type="RuleBase" id="RU003357"/>
    </source>
</evidence>
<sequence length="1001" mass="109042">MRKTITNSLLYSCLFCLVSAVTFAQTRIDGKVTDESQNGLAGISIAIKGRVAGTITDQKGAFSLTTSTPTPFTIAVTGVGFQTQEFTINGNRTDLNVSLKEQVTLGQEVVVAASRMAEDELKSPVSIEKMDVRAIQSAATPSFYDALRNLKGVEVSQQSLNFSSVNTRGFSGNGNARLVQMVDGMDNQAPGLNFSVGNIVGISELDLESVEMLPGAASALYGPNAINGLLLMNSKSPFLYQGLSAQAKLGVMSATNRTTKEGTPQINTPYYDVAIRYAKAFNNRLAFKLNANYLTGQDWQATDYRDQSFYNGFTPSTGNRQNNPGYNGVNIYGDENSSGVNLGNLQPALQALLALGSTPAGLAGLQAFNPQLAQLVGGINQFSASTRIPTSQLINDVLLPRGKIVSRTGYTERDLVDYNTHSLKLNGALHYRFNDRVEGILQANWGSGTTVYTSSDRYYINNFRLAQYKAELRGANFFLRGYTTQERSGDAYAAGLLGSYILEAWKPSAPADASNLASVAGAWYPQYGLAYAGGAFQAFFPAFQQALTSNPTNPAAAYQAAVAAVSAPAVQGQLGAVALAAADNGKPVPGSPTFNQYADPIKQTPIARGAKFLDRTNLYHFEGMYNLNSVIDPKVVDITVGGNYRIYDLNSGGTLFLQKPDGGEYNIKEYGGYVQAIKSFRDVLKLTGSMRYDKNENFQGVFSPRISAVLTVAKNHNFRASYQTGFRIPTTQNQYINLNTPVSLLIGGLPIVRDRYNLRDGRTTIFGTTTAYTFPEFKPERVLTYEVGYKGLISNKLLIDAYYYNSRMRNYIGAVILSNPSVGVPIQTPQNYDKDINYQGFGLGLDYLLPRNFTIGGNISNTTLKAGGVGLFDSKKNLNVLDDGFQIGFNTPKYRYNVTVGNRNINGTGWGFNVTWRHQDAFLWQELIQPVQSRTLENSLQVIIPAVNTLDAQVSKKIPSIKSILKVGGSNILRKQYTTGWANPTIGAIYYVSLTFDQLLN</sequence>
<evidence type="ECO:0000256" key="3">
    <source>
        <dbReference type="ARBA" id="ARBA00022452"/>
    </source>
</evidence>
<evidence type="ECO:0000256" key="10">
    <source>
        <dbReference type="PROSITE-ProRule" id="PRU01360"/>
    </source>
</evidence>
<dbReference type="InterPro" id="IPR000531">
    <property type="entry name" value="Beta-barrel_TonB"/>
</dbReference>
<comment type="similarity">
    <text evidence="10 11">Belongs to the TonB-dependent receptor family.</text>
</comment>
<dbReference type="InterPro" id="IPR039426">
    <property type="entry name" value="TonB-dep_rcpt-like"/>
</dbReference>
<dbReference type="Gene3D" id="2.40.170.20">
    <property type="entry name" value="TonB-dependent receptor, beta-barrel domain"/>
    <property type="match status" value="1"/>
</dbReference>
<evidence type="ECO:0000256" key="12">
    <source>
        <dbReference type="SAM" id="SignalP"/>
    </source>
</evidence>
<evidence type="ECO:0000256" key="5">
    <source>
        <dbReference type="ARBA" id="ARBA00022729"/>
    </source>
</evidence>
<reference evidence="16" key="1">
    <citation type="journal article" date="2019" name="Int. J. Syst. Evol. Microbiol.">
        <title>The Global Catalogue of Microorganisms (GCM) 10K type strain sequencing project: providing services to taxonomists for standard genome sequencing and annotation.</title>
        <authorList>
            <consortium name="The Broad Institute Genomics Platform"/>
            <consortium name="The Broad Institute Genome Sequencing Center for Infectious Disease"/>
            <person name="Wu L."/>
            <person name="Ma J."/>
        </authorList>
    </citation>
    <scope>NUCLEOTIDE SEQUENCE [LARGE SCALE GENOMIC DNA]</scope>
    <source>
        <strain evidence="16">KCTC 42805</strain>
    </source>
</reference>
<organism evidence="15 16">
    <name type="scientific">Spirosoma soli</name>
    <dbReference type="NCBI Taxonomy" id="1770529"/>
    <lineage>
        <taxon>Bacteria</taxon>
        <taxon>Pseudomonadati</taxon>
        <taxon>Bacteroidota</taxon>
        <taxon>Cytophagia</taxon>
        <taxon>Cytophagales</taxon>
        <taxon>Cytophagaceae</taxon>
        <taxon>Spirosoma</taxon>
    </lineage>
</organism>
<accession>A0ABW5MAH2</accession>
<dbReference type="SUPFAM" id="SSF49464">
    <property type="entry name" value="Carboxypeptidase regulatory domain-like"/>
    <property type="match status" value="1"/>
</dbReference>
<keyword evidence="9 10" id="KW-0998">Cell outer membrane</keyword>
<evidence type="ECO:0000256" key="7">
    <source>
        <dbReference type="ARBA" id="ARBA00023136"/>
    </source>
</evidence>
<dbReference type="PANTHER" id="PTHR30069">
    <property type="entry name" value="TONB-DEPENDENT OUTER MEMBRANE RECEPTOR"/>
    <property type="match status" value="1"/>
</dbReference>
<dbReference type="PROSITE" id="PS52016">
    <property type="entry name" value="TONB_DEPENDENT_REC_3"/>
    <property type="match status" value="1"/>
</dbReference>
<keyword evidence="3 10" id="KW-1134">Transmembrane beta strand</keyword>
<evidence type="ECO:0000259" key="14">
    <source>
        <dbReference type="Pfam" id="PF07715"/>
    </source>
</evidence>
<evidence type="ECO:0000256" key="1">
    <source>
        <dbReference type="ARBA" id="ARBA00004571"/>
    </source>
</evidence>
<feature type="domain" description="TonB-dependent receptor plug" evidence="14">
    <location>
        <begin position="121"/>
        <end position="228"/>
    </location>
</feature>
<dbReference type="Gene3D" id="2.170.130.10">
    <property type="entry name" value="TonB-dependent receptor, plug domain"/>
    <property type="match status" value="1"/>
</dbReference>
<proteinExistence type="inferred from homology"/>
<evidence type="ECO:0000256" key="9">
    <source>
        <dbReference type="ARBA" id="ARBA00023237"/>
    </source>
</evidence>
<dbReference type="InterPro" id="IPR008969">
    <property type="entry name" value="CarboxyPept-like_regulatory"/>
</dbReference>
<comment type="caution">
    <text evidence="15">The sequence shown here is derived from an EMBL/GenBank/DDBJ whole genome shotgun (WGS) entry which is preliminary data.</text>
</comment>
<keyword evidence="8 15" id="KW-0675">Receptor</keyword>
<keyword evidence="4 10" id="KW-0812">Transmembrane</keyword>
<evidence type="ECO:0000313" key="15">
    <source>
        <dbReference type="EMBL" id="MFD2573401.1"/>
    </source>
</evidence>
<dbReference type="Proteomes" id="UP001597469">
    <property type="component" value="Unassembled WGS sequence"/>
</dbReference>
<keyword evidence="6 11" id="KW-0798">TonB box</keyword>